<reference evidence="13" key="1">
    <citation type="journal article" date="2019" name="Int. J. Syst. Evol. Microbiol.">
        <title>The Global Catalogue of Microorganisms (GCM) 10K type strain sequencing project: providing services to taxonomists for standard genome sequencing and annotation.</title>
        <authorList>
            <consortium name="The Broad Institute Genomics Platform"/>
            <consortium name="The Broad Institute Genome Sequencing Center for Infectious Disease"/>
            <person name="Wu L."/>
            <person name="Ma J."/>
        </authorList>
    </citation>
    <scope>NUCLEOTIDE SEQUENCE [LARGE SCALE GENOMIC DNA]</scope>
    <source>
        <strain evidence="13">CCUG 61697</strain>
    </source>
</reference>
<keyword evidence="6" id="KW-0342">GTP-binding</keyword>
<accession>A0ABW3JDE3</accession>
<dbReference type="InterPro" id="IPR029044">
    <property type="entry name" value="Nucleotide-diphossugar_trans"/>
</dbReference>
<dbReference type="CDD" id="cd02213">
    <property type="entry name" value="cupin_PMI_typeII_C"/>
    <property type="match status" value="1"/>
</dbReference>
<evidence type="ECO:0000256" key="8">
    <source>
        <dbReference type="RuleBase" id="RU004190"/>
    </source>
</evidence>
<dbReference type="InterPro" id="IPR054566">
    <property type="entry name" value="ManC/GMP-like_b-helix"/>
</dbReference>
<comment type="similarity">
    <text evidence="1 8">Belongs to the mannose-6-phosphate isomerase type 2 family.</text>
</comment>
<keyword evidence="12" id="KW-0413">Isomerase</keyword>
<dbReference type="PANTHER" id="PTHR46390:SF1">
    <property type="entry name" value="MANNOSE-1-PHOSPHATE GUANYLYLTRANSFERASE"/>
    <property type="match status" value="1"/>
</dbReference>
<evidence type="ECO:0000256" key="2">
    <source>
        <dbReference type="ARBA" id="ARBA00012387"/>
    </source>
</evidence>
<comment type="catalytic activity">
    <reaction evidence="7">
        <text>alpha-D-mannose 1-phosphate + GTP + H(+) = GDP-alpha-D-mannose + diphosphate</text>
        <dbReference type="Rhea" id="RHEA:15229"/>
        <dbReference type="ChEBI" id="CHEBI:15378"/>
        <dbReference type="ChEBI" id="CHEBI:33019"/>
        <dbReference type="ChEBI" id="CHEBI:37565"/>
        <dbReference type="ChEBI" id="CHEBI:57527"/>
        <dbReference type="ChEBI" id="CHEBI:58409"/>
        <dbReference type="EC" id="2.7.7.13"/>
    </reaction>
</comment>
<evidence type="ECO:0000313" key="13">
    <source>
        <dbReference type="Proteomes" id="UP001597102"/>
    </source>
</evidence>
<feature type="domain" description="MannoseP isomerase/GMP-like beta-helix" evidence="11">
    <location>
        <begin position="305"/>
        <end position="357"/>
    </location>
</feature>
<proteinExistence type="inferred from homology"/>
<dbReference type="InterPro" id="IPR049577">
    <property type="entry name" value="GMPP_N"/>
</dbReference>
<feature type="domain" description="Nucleotidyl transferase" evidence="9">
    <location>
        <begin position="5"/>
        <end position="289"/>
    </location>
</feature>
<dbReference type="NCBIfam" id="TIGR01479">
    <property type="entry name" value="GMP_PMI"/>
    <property type="match status" value="1"/>
</dbReference>
<evidence type="ECO:0000256" key="5">
    <source>
        <dbReference type="ARBA" id="ARBA00022741"/>
    </source>
</evidence>
<dbReference type="CDD" id="cd02509">
    <property type="entry name" value="GDP-M1P_Guanylyltransferase"/>
    <property type="match status" value="1"/>
</dbReference>
<gene>
    <name evidence="12" type="ORF">ACFQ2F_10055</name>
</gene>
<dbReference type="GO" id="GO:0004475">
    <property type="term" value="F:mannose-1-phosphate guanylyltransferase (GTP) activity"/>
    <property type="evidence" value="ECO:0007669"/>
    <property type="project" value="UniProtKB-EC"/>
</dbReference>
<evidence type="ECO:0000313" key="12">
    <source>
        <dbReference type="EMBL" id="MFD0987437.1"/>
    </source>
</evidence>
<dbReference type="Pfam" id="PF22640">
    <property type="entry name" value="ManC_GMP_beta-helix"/>
    <property type="match status" value="1"/>
</dbReference>
<keyword evidence="3 12" id="KW-0808">Transferase</keyword>
<evidence type="ECO:0000256" key="6">
    <source>
        <dbReference type="ARBA" id="ARBA00023134"/>
    </source>
</evidence>
<evidence type="ECO:0000256" key="4">
    <source>
        <dbReference type="ARBA" id="ARBA00022695"/>
    </source>
</evidence>
<dbReference type="SUPFAM" id="SSF51182">
    <property type="entry name" value="RmlC-like cupins"/>
    <property type="match status" value="1"/>
</dbReference>
<dbReference type="EC" id="2.7.7.13" evidence="2"/>
<dbReference type="SUPFAM" id="SSF53448">
    <property type="entry name" value="Nucleotide-diphospho-sugar transferases"/>
    <property type="match status" value="1"/>
</dbReference>
<dbReference type="InterPro" id="IPR005835">
    <property type="entry name" value="NTP_transferase_dom"/>
</dbReference>
<dbReference type="Gene3D" id="3.90.550.10">
    <property type="entry name" value="Spore Coat Polysaccharide Biosynthesis Protein SpsA, Chain A"/>
    <property type="match status" value="1"/>
</dbReference>
<dbReference type="EMBL" id="JBHTJO010000001">
    <property type="protein sequence ID" value="MFD0987437.1"/>
    <property type="molecule type" value="Genomic_DNA"/>
</dbReference>
<evidence type="ECO:0000259" key="10">
    <source>
        <dbReference type="Pfam" id="PF01050"/>
    </source>
</evidence>
<dbReference type="RefSeq" id="WP_379089415.1">
    <property type="nucleotide sequence ID" value="NZ_JBHTJO010000001.1"/>
</dbReference>
<dbReference type="InterPro" id="IPR014710">
    <property type="entry name" value="RmlC-like_jellyroll"/>
</dbReference>
<comment type="caution">
    <text evidence="12">The sequence shown here is derived from an EMBL/GenBank/DDBJ whole genome shotgun (WGS) entry which is preliminary data.</text>
</comment>
<dbReference type="Proteomes" id="UP001597102">
    <property type="component" value="Unassembled WGS sequence"/>
</dbReference>
<keyword evidence="5" id="KW-0547">Nucleotide-binding</keyword>
<feature type="domain" description="Mannose-6-phosphate isomerase type II C-terminal" evidence="10">
    <location>
        <begin position="363"/>
        <end position="475"/>
    </location>
</feature>
<evidence type="ECO:0000256" key="1">
    <source>
        <dbReference type="ARBA" id="ARBA00006115"/>
    </source>
</evidence>
<evidence type="ECO:0000256" key="7">
    <source>
        <dbReference type="ARBA" id="ARBA00047343"/>
    </source>
</evidence>
<dbReference type="Pfam" id="PF01050">
    <property type="entry name" value="MannoseP_isomer"/>
    <property type="match status" value="1"/>
</dbReference>
<keyword evidence="4 12" id="KW-0548">Nucleotidyltransferase</keyword>
<sequence>MIILPIILSGGAGTRLWPLSRSLYPKQFLKLVPNDERSLLQATLSRLPEEEGFAAPMVICNNDHRFLVAESAAEFGVRTSEIILEPVGRNTAPAIAVAAFAALATDPDAILVVMPSDHVITSETGFRAAIAKAVEVAADGRLVLFGITPDRPHTGYGYIRKGAPLETGEGAFTVDQFTEKPDADTAESYLADGNYFWNSGIFVLHARTFLDELSRLQPDIVEAAKAAFENAHKDLDFLRLDEESFAASPGISVDHAVMEHTDRAAVLPIDVGWSDVGSWSSLAELGESDEAGNVVAGFAAHPNQAVLHDTRNCYVYSTRSLVSAIGLEDVVIVETPDALLVTDKSRAQDVGQIVERLKRTDGRHHEQHLRNHRPWGFFEQLNLGSRFQVKLLHIKPGGTLSMQMHHHRSEHWIVVRGTARVTVGTDEKFVHENESIYITATQWHRLSNPGKVPVEIIEVQIGTYLGEDDIIREDDIYNRQPSETK</sequence>
<organism evidence="12 13">
    <name type="scientific">Methyloligella solikamskensis</name>
    <dbReference type="NCBI Taxonomy" id="1177756"/>
    <lineage>
        <taxon>Bacteria</taxon>
        <taxon>Pseudomonadati</taxon>
        <taxon>Pseudomonadota</taxon>
        <taxon>Alphaproteobacteria</taxon>
        <taxon>Hyphomicrobiales</taxon>
        <taxon>Hyphomicrobiaceae</taxon>
        <taxon>Methyloligella</taxon>
    </lineage>
</organism>
<evidence type="ECO:0000259" key="11">
    <source>
        <dbReference type="Pfam" id="PF22640"/>
    </source>
</evidence>
<dbReference type="InterPro" id="IPR051161">
    <property type="entry name" value="Mannose-6P_isomerase_type2"/>
</dbReference>
<dbReference type="InterPro" id="IPR011051">
    <property type="entry name" value="RmlC_Cupin_sf"/>
</dbReference>
<dbReference type="GO" id="GO:0004476">
    <property type="term" value="F:mannose-6-phosphate isomerase activity"/>
    <property type="evidence" value="ECO:0007669"/>
    <property type="project" value="UniProtKB-EC"/>
</dbReference>
<dbReference type="PANTHER" id="PTHR46390">
    <property type="entry name" value="MANNOSE-1-PHOSPHATE GUANYLYLTRANSFERASE"/>
    <property type="match status" value="1"/>
</dbReference>
<evidence type="ECO:0000256" key="3">
    <source>
        <dbReference type="ARBA" id="ARBA00022679"/>
    </source>
</evidence>
<dbReference type="Pfam" id="PF00483">
    <property type="entry name" value="NTP_transferase"/>
    <property type="match status" value="1"/>
</dbReference>
<dbReference type="Gene3D" id="2.60.120.10">
    <property type="entry name" value="Jelly Rolls"/>
    <property type="match status" value="1"/>
</dbReference>
<protein>
    <recommendedName>
        <fullName evidence="2">mannose-1-phosphate guanylyltransferase</fullName>
        <ecNumber evidence="2">2.7.7.13</ecNumber>
    </recommendedName>
</protein>
<keyword evidence="13" id="KW-1185">Reference proteome</keyword>
<dbReference type="InterPro" id="IPR006375">
    <property type="entry name" value="Man1P_GuaTrfase/Man6P_Isoase"/>
</dbReference>
<evidence type="ECO:0000259" key="9">
    <source>
        <dbReference type="Pfam" id="PF00483"/>
    </source>
</evidence>
<dbReference type="InterPro" id="IPR001538">
    <property type="entry name" value="Man6P_isomerase-2_C"/>
</dbReference>
<name>A0ABW3JDE3_9HYPH</name>